<keyword evidence="8 10" id="KW-0131">Cell cycle</keyword>
<dbReference type="UniPathway" id="UPA00219"/>
<dbReference type="Gene3D" id="3.40.1190.10">
    <property type="entry name" value="Mur-like, catalytic domain"/>
    <property type="match status" value="1"/>
</dbReference>
<reference evidence="14 15" key="1">
    <citation type="journal article" date="2014" name="J. Biotechnol.">
        <title>Complete genome sequence of the actinobacterium Actinoplanes friuliensis HAG 010964, producer of the lipopeptide antibiotic friulimycin.</title>
        <authorList>
            <person name="Ruckert C."/>
            <person name="Szczepanowski R."/>
            <person name="Albersmeier A."/>
            <person name="Goesmann A."/>
            <person name="Fischer N."/>
            <person name="Steinkamper A."/>
            <person name="Puhler A."/>
            <person name="Biener R."/>
            <person name="Schwartz D."/>
            <person name="Kalinowski J."/>
        </authorList>
    </citation>
    <scope>NUCLEOTIDE SEQUENCE [LARGE SCALE GENOMIC DNA]</scope>
    <source>
        <strain evidence="14 15">DSM 7358</strain>
    </source>
</reference>
<feature type="domain" description="Mur ligase central" evidence="13">
    <location>
        <begin position="107"/>
        <end position="290"/>
    </location>
</feature>
<dbReference type="InterPro" id="IPR013221">
    <property type="entry name" value="Mur_ligase_cen"/>
</dbReference>
<keyword evidence="9 10" id="KW-0961">Cell wall biogenesis/degradation</keyword>
<dbReference type="GO" id="GO:0009252">
    <property type="term" value="P:peptidoglycan biosynthetic process"/>
    <property type="evidence" value="ECO:0007669"/>
    <property type="project" value="UniProtKB-UniPathway"/>
</dbReference>
<dbReference type="OrthoDB" id="9800958at2"/>
<accession>U5VTY1</accession>
<keyword evidence="5" id="KW-0067">ATP-binding</keyword>
<dbReference type="STRING" id="1246995.AFR_10845"/>
<dbReference type="AlphaFoldDB" id="U5VTY1"/>
<dbReference type="Pfam" id="PF08245">
    <property type="entry name" value="Mur_ligase_M"/>
    <property type="match status" value="1"/>
</dbReference>
<dbReference type="GO" id="GO:0008766">
    <property type="term" value="F:UDP-N-acetylmuramoylalanyl-D-glutamyl-2,6-diaminopimelate-D-alanyl-D-alanine ligase activity"/>
    <property type="evidence" value="ECO:0007669"/>
    <property type="project" value="RHEA"/>
</dbReference>
<dbReference type="PATRIC" id="fig|1246995.3.peg.2210"/>
<keyword evidence="4" id="KW-0547">Nucleotide-binding</keyword>
<evidence type="ECO:0000256" key="8">
    <source>
        <dbReference type="ARBA" id="ARBA00023306"/>
    </source>
</evidence>
<dbReference type="InterPro" id="IPR036565">
    <property type="entry name" value="Mur-like_cat_sf"/>
</dbReference>
<comment type="function">
    <text evidence="10">Involved in cell wall formation. Catalyzes the final step in the synthesis of UDP-N-acetylmuramoyl-pentapeptide, the precursor of murein.</text>
</comment>
<evidence type="ECO:0000256" key="4">
    <source>
        <dbReference type="ARBA" id="ARBA00022741"/>
    </source>
</evidence>
<organism evidence="14 15">
    <name type="scientific">Actinoplanes friuliensis DSM 7358</name>
    <dbReference type="NCBI Taxonomy" id="1246995"/>
    <lineage>
        <taxon>Bacteria</taxon>
        <taxon>Bacillati</taxon>
        <taxon>Actinomycetota</taxon>
        <taxon>Actinomycetes</taxon>
        <taxon>Micromonosporales</taxon>
        <taxon>Micromonosporaceae</taxon>
        <taxon>Actinoplanes</taxon>
    </lineage>
</organism>
<dbReference type="GO" id="GO:0071555">
    <property type="term" value="P:cell wall organization"/>
    <property type="evidence" value="ECO:0007669"/>
    <property type="project" value="UniProtKB-KW"/>
</dbReference>
<evidence type="ECO:0000256" key="10">
    <source>
        <dbReference type="RuleBase" id="RU004136"/>
    </source>
</evidence>
<dbReference type="Proteomes" id="UP000017746">
    <property type="component" value="Chromosome"/>
</dbReference>
<dbReference type="Pfam" id="PF01225">
    <property type="entry name" value="Mur_ligase"/>
    <property type="match status" value="1"/>
</dbReference>
<dbReference type="GO" id="GO:0047480">
    <property type="term" value="F:UDP-N-acetylmuramoyl-tripeptide-D-alanyl-D-alanine ligase activity"/>
    <property type="evidence" value="ECO:0007669"/>
    <property type="project" value="UniProtKB-EC"/>
</dbReference>
<dbReference type="eggNOG" id="COG0770">
    <property type="taxonomic scope" value="Bacteria"/>
</dbReference>
<evidence type="ECO:0000313" key="15">
    <source>
        <dbReference type="Proteomes" id="UP000017746"/>
    </source>
</evidence>
<keyword evidence="1" id="KW-0963">Cytoplasm</keyword>
<proteinExistence type="predicted"/>
<evidence type="ECO:0000256" key="5">
    <source>
        <dbReference type="ARBA" id="ARBA00022840"/>
    </source>
</evidence>
<gene>
    <name evidence="14" type="ORF">AFR_10845</name>
</gene>
<evidence type="ECO:0000256" key="1">
    <source>
        <dbReference type="ARBA" id="ARBA00022490"/>
    </source>
</evidence>
<dbReference type="GO" id="GO:0005524">
    <property type="term" value="F:ATP binding"/>
    <property type="evidence" value="ECO:0007669"/>
    <property type="project" value="UniProtKB-KW"/>
</dbReference>
<keyword evidence="6 10" id="KW-0133">Cell shape</keyword>
<dbReference type="SUPFAM" id="SSF63418">
    <property type="entry name" value="MurE/MurF N-terminal domain"/>
    <property type="match status" value="1"/>
</dbReference>
<evidence type="ECO:0000259" key="13">
    <source>
        <dbReference type="Pfam" id="PF08245"/>
    </source>
</evidence>
<dbReference type="GO" id="GO:0051301">
    <property type="term" value="P:cell division"/>
    <property type="evidence" value="ECO:0007669"/>
    <property type="project" value="UniProtKB-KW"/>
</dbReference>
<dbReference type="SUPFAM" id="SSF53623">
    <property type="entry name" value="MurD-like peptide ligases, catalytic domain"/>
    <property type="match status" value="1"/>
</dbReference>
<keyword evidence="3 10" id="KW-0132">Cell division</keyword>
<evidence type="ECO:0000313" key="14">
    <source>
        <dbReference type="EMBL" id="AGZ40458.1"/>
    </source>
</evidence>
<dbReference type="EMBL" id="CP006272">
    <property type="protein sequence ID" value="AGZ40458.1"/>
    <property type="molecule type" value="Genomic_DNA"/>
</dbReference>
<evidence type="ECO:0000256" key="3">
    <source>
        <dbReference type="ARBA" id="ARBA00022618"/>
    </source>
</evidence>
<dbReference type="InterPro" id="IPR036615">
    <property type="entry name" value="Mur_ligase_C_dom_sf"/>
</dbReference>
<keyword evidence="2 14" id="KW-0436">Ligase</keyword>
<keyword evidence="7 10" id="KW-0573">Peptidoglycan synthesis</keyword>
<dbReference type="EC" id="6.3.2.10" evidence="10"/>
<dbReference type="InterPro" id="IPR035911">
    <property type="entry name" value="MurE/MurF_N"/>
</dbReference>
<dbReference type="InterPro" id="IPR000713">
    <property type="entry name" value="Mur_ligase_N"/>
</dbReference>
<dbReference type="GO" id="GO:0008360">
    <property type="term" value="P:regulation of cell shape"/>
    <property type="evidence" value="ECO:0007669"/>
    <property type="project" value="UniProtKB-KW"/>
</dbReference>
<dbReference type="InterPro" id="IPR051046">
    <property type="entry name" value="MurCDEF_CellWall_CoF430Synth"/>
</dbReference>
<sequence>MIPLTLADIAAAVRGTVCDGEPGTIVTAPVRHESARVEAGGLFAAFAGARVDGHTFAAEVIAAGAAAVLASRPVGVPAVVVDDVRDAYALLAAEVVSRLPNLHRIGVTGSSGKTSAKDLLGRVLGRLGPTVAPPGNPYVPETVLLATEETRFLIVELGARRVGDIAALMPVVRPTVGVVLGVGSAHLGTFGGRDAIVAAKGELVEALPETGLAVLNADDAAVTAMAARTGARVVTFGRHRSARVQAERVVLDGRARARFQLRTPVGTAEVALRLHGEHFVTAALAAAAVALEYTHDVWLIADALSTAAAVSPGRMRLTDRADGVTVLDDSYSADPESMAAGLRTLTALAAGRRRTVAVLGQMTELGDASAAAHREIGRTAARLGVDVVITVGGSDAQTLAAAAGPDAVHVADGEAAAERLDDVLQPGDVLLVKGSNVAELAAGYSVRSAPPSTGRVSPVR</sequence>
<comment type="subcellular location">
    <subcellularLocation>
        <location evidence="10">Cytoplasm</location>
    </subcellularLocation>
</comment>
<feature type="domain" description="Mur ligase N-terminal catalytic" evidence="11">
    <location>
        <begin position="31"/>
        <end position="104"/>
    </location>
</feature>
<dbReference type="SUPFAM" id="SSF53244">
    <property type="entry name" value="MurD-like peptide ligases, peptide-binding domain"/>
    <property type="match status" value="1"/>
</dbReference>
<dbReference type="Gene3D" id="3.90.190.20">
    <property type="entry name" value="Mur ligase, C-terminal domain"/>
    <property type="match status" value="1"/>
</dbReference>
<dbReference type="RefSeq" id="WP_023360349.1">
    <property type="nucleotide sequence ID" value="NC_022657.1"/>
</dbReference>
<dbReference type="NCBIfam" id="TIGR01143">
    <property type="entry name" value="murF"/>
    <property type="match status" value="1"/>
</dbReference>
<evidence type="ECO:0000259" key="12">
    <source>
        <dbReference type="Pfam" id="PF02875"/>
    </source>
</evidence>
<dbReference type="InterPro" id="IPR005863">
    <property type="entry name" value="UDP-N-AcMur_synth"/>
</dbReference>
<protein>
    <recommendedName>
        <fullName evidence="10">UDP-N-acetylmuramoyl-tripeptide--D-alanyl-D-alanine ligase</fullName>
        <ecNumber evidence="10">6.3.2.10</ecNumber>
    </recommendedName>
</protein>
<dbReference type="Pfam" id="PF02875">
    <property type="entry name" value="Mur_ligase_C"/>
    <property type="match status" value="1"/>
</dbReference>
<evidence type="ECO:0000256" key="2">
    <source>
        <dbReference type="ARBA" id="ARBA00022598"/>
    </source>
</evidence>
<evidence type="ECO:0000256" key="9">
    <source>
        <dbReference type="ARBA" id="ARBA00023316"/>
    </source>
</evidence>
<dbReference type="HOGENOM" id="CLU_031507_0_0_11"/>
<comment type="pathway">
    <text evidence="10">Cell wall biogenesis; peptidoglycan biosynthesis.</text>
</comment>
<evidence type="ECO:0000256" key="6">
    <source>
        <dbReference type="ARBA" id="ARBA00022960"/>
    </source>
</evidence>
<feature type="domain" description="Mur ligase C-terminal" evidence="12">
    <location>
        <begin position="313"/>
        <end position="435"/>
    </location>
</feature>
<dbReference type="PANTHER" id="PTHR43024">
    <property type="entry name" value="UDP-N-ACETYLMURAMOYL-TRIPEPTIDE--D-ALANYL-D-ALANINE LIGASE"/>
    <property type="match status" value="1"/>
</dbReference>
<dbReference type="PANTHER" id="PTHR43024:SF1">
    <property type="entry name" value="UDP-N-ACETYLMURAMOYL-TRIPEPTIDE--D-ALANYL-D-ALANINE LIGASE"/>
    <property type="match status" value="1"/>
</dbReference>
<dbReference type="InterPro" id="IPR004101">
    <property type="entry name" value="Mur_ligase_C"/>
</dbReference>
<keyword evidence="15" id="KW-1185">Reference proteome</keyword>
<dbReference type="KEGG" id="afs:AFR_10845"/>
<evidence type="ECO:0000256" key="7">
    <source>
        <dbReference type="ARBA" id="ARBA00022984"/>
    </source>
</evidence>
<dbReference type="Gene3D" id="3.40.1390.10">
    <property type="entry name" value="MurE/MurF, N-terminal domain"/>
    <property type="match status" value="1"/>
</dbReference>
<name>U5VTY1_9ACTN</name>
<dbReference type="GO" id="GO:0005737">
    <property type="term" value="C:cytoplasm"/>
    <property type="evidence" value="ECO:0007669"/>
    <property type="project" value="UniProtKB-SubCell"/>
</dbReference>
<evidence type="ECO:0000259" key="11">
    <source>
        <dbReference type="Pfam" id="PF01225"/>
    </source>
</evidence>
<comment type="catalytic activity">
    <reaction evidence="10">
        <text>D-alanyl-D-alanine + UDP-N-acetyl-alpha-D-muramoyl-L-alanyl-gamma-D-glutamyl-meso-2,6-diaminopimelate + ATP = UDP-N-acetyl-alpha-D-muramoyl-L-alanyl-gamma-D-glutamyl-meso-2,6-diaminopimeloyl-D-alanyl-D-alanine + ADP + phosphate + H(+)</text>
        <dbReference type="Rhea" id="RHEA:28374"/>
        <dbReference type="ChEBI" id="CHEBI:15378"/>
        <dbReference type="ChEBI" id="CHEBI:30616"/>
        <dbReference type="ChEBI" id="CHEBI:43474"/>
        <dbReference type="ChEBI" id="CHEBI:57822"/>
        <dbReference type="ChEBI" id="CHEBI:61386"/>
        <dbReference type="ChEBI" id="CHEBI:83905"/>
        <dbReference type="ChEBI" id="CHEBI:456216"/>
        <dbReference type="EC" id="6.3.2.10"/>
    </reaction>
</comment>